<feature type="domain" description="Morc S5" evidence="15">
    <location>
        <begin position="428"/>
        <end position="468"/>
    </location>
</feature>
<dbReference type="Proteomes" id="UP001408789">
    <property type="component" value="Unassembled WGS sequence"/>
</dbReference>
<dbReference type="AlphaFoldDB" id="A0AAP0DIA5"/>
<dbReference type="Gene3D" id="3.30.565.10">
    <property type="entry name" value="Histidine kinase-like ATPase, C-terminal domain"/>
    <property type="match status" value="1"/>
</dbReference>
<dbReference type="InterPro" id="IPR041006">
    <property type="entry name" value="Morc_S5"/>
</dbReference>
<feature type="coiled-coil region" evidence="14">
    <location>
        <begin position="534"/>
        <end position="589"/>
    </location>
</feature>
<evidence type="ECO:0000256" key="13">
    <source>
        <dbReference type="ARBA" id="ARBA00023242"/>
    </source>
</evidence>
<keyword evidence="17" id="KW-1185">Reference proteome</keyword>
<dbReference type="GO" id="GO:0031349">
    <property type="term" value="P:positive regulation of defense response"/>
    <property type="evidence" value="ECO:0007669"/>
    <property type="project" value="UniProtKB-ARBA"/>
</dbReference>
<keyword evidence="4" id="KW-0547">Nucleotide-binding</keyword>
<reference evidence="16 17" key="1">
    <citation type="submission" date="2024-04" db="EMBL/GenBank/DDBJ databases">
        <title>The reference genome of an endangered Asteraceae, Deinandra increscens subsp. villosa, native to the Central Coast of California.</title>
        <authorList>
            <person name="Guilliams M."/>
            <person name="Hasenstab-Lehman K."/>
            <person name="Meyer R."/>
            <person name="Mcevoy S."/>
        </authorList>
    </citation>
    <scope>NUCLEOTIDE SEQUENCE [LARGE SCALE GENOMIC DNA]</scope>
    <source>
        <tissue evidence="16">Leaf</tissue>
    </source>
</reference>
<keyword evidence="13" id="KW-0539">Nucleus</keyword>
<evidence type="ECO:0000256" key="4">
    <source>
        <dbReference type="ARBA" id="ARBA00022741"/>
    </source>
</evidence>
<dbReference type="PANTHER" id="PTHR23336">
    <property type="entry name" value="ZINC FINGER CW-TYPE COILED-COIL DOMAIN PROTEIN 3"/>
    <property type="match status" value="1"/>
</dbReference>
<keyword evidence="9" id="KW-0156">Chromatin regulator</keyword>
<evidence type="ECO:0000259" key="15">
    <source>
        <dbReference type="Pfam" id="PF17942"/>
    </source>
</evidence>
<dbReference type="GO" id="GO:0005524">
    <property type="term" value="F:ATP binding"/>
    <property type="evidence" value="ECO:0007669"/>
    <property type="project" value="UniProtKB-KW"/>
</dbReference>
<proteinExistence type="inferred from homology"/>
<dbReference type="GO" id="GO:0005634">
    <property type="term" value="C:nucleus"/>
    <property type="evidence" value="ECO:0007669"/>
    <property type="project" value="UniProtKB-SubCell"/>
</dbReference>
<dbReference type="EMBL" id="JBCNJP010000009">
    <property type="protein sequence ID" value="KAK9073533.1"/>
    <property type="molecule type" value="Genomic_DNA"/>
</dbReference>
<keyword evidence="10 14" id="KW-0175">Coiled coil</keyword>
<keyword evidence="3" id="KW-0540">Nuclease</keyword>
<evidence type="ECO:0000256" key="5">
    <source>
        <dbReference type="ARBA" id="ARBA00022759"/>
    </source>
</evidence>
<evidence type="ECO:0000256" key="14">
    <source>
        <dbReference type="SAM" id="Coils"/>
    </source>
</evidence>
<keyword evidence="8" id="KW-0067">ATP-binding</keyword>
<evidence type="ECO:0000256" key="2">
    <source>
        <dbReference type="ARBA" id="ARBA00007845"/>
    </source>
</evidence>
<comment type="caution">
    <text evidence="16">The sequence shown here is derived from an EMBL/GenBank/DDBJ whole genome shotgun (WGS) entry which is preliminary data.</text>
</comment>
<evidence type="ECO:0000256" key="1">
    <source>
        <dbReference type="ARBA" id="ARBA00004123"/>
    </source>
</evidence>
<accession>A0AAP0DIA5</accession>
<dbReference type="SUPFAM" id="SSF55874">
    <property type="entry name" value="ATPase domain of HSP90 chaperone/DNA topoisomerase II/histidine kinase"/>
    <property type="match status" value="1"/>
</dbReference>
<sequence>MADLVWDYDFGEVDTGLIDMQPESVCITIEEDSEGEMNTSWSRGSNDACIFDRWKLAAEESSPCSTLSERGAPICRQFWKAGIYNDSLASVSKSYVGSSYLQIHPKFLHSNATSHKWAFGAIAELLDNAVDEIQNGATYVIIDKTSNPRNGSPALLIQDDGAGMDPEAMRKCLSFGFSDKKSESSIGKYGNGFKTSSMRLGADAIVFSRTVVDQTLMQSIGLLSYTFLTRSGYDQIVVPMVHYKFNPLTGFFESLQPKGDTHSNLNLSVLLQWSPYSTEEELLKQFDNVGSNGTKIIVYNLWLNDDGNTELDFKSDPEDICLASDAETKGKDGTKKAISGNHIANRLQYSLRAYLSILYVQLPPNFCIVLRGKVVLYHNIATDLKYPQFIRSSNGKGRGVVGKFGVFLVKIKVLIFSEVVMGLTLSPAMQGVLEADFIQPTHSKQDFEKTNVFQKLVTRLKQMTTEYWDLHCRSLGYTIPKKALPSHASDSCSKKGLNLKRKSIDQTECFWSENVKVKMSGENMPDNEQDQKKTLRITQENKKLKERCLELEENEKELNLKVINLKSVLQEAQQQCNVLLTELQLLERATKIENVNA</sequence>
<evidence type="ECO:0000256" key="10">
    <source>
        <dbReference type="ARBA" id="ARBA00023054"/>
    </source>
</evidence>
<comment type="subcellular location">
    <subcellularLocation>
        <location evidence="1">Nucleus</location>
    </subcellularLocation>
</comment>
<evidence type="ECO:0000256" key="7">
    <source>
        <dbReference type="ARBA" id="ARBA00022801"/>
    </source>
</evidence>
<dbReference type="Pfam" id="PF13589">
    <property type="entry name" value="HATPase_c_3"/>
    <property type="match status" value="1"/>
</dbReference>
<evidence type="ECO:0000256" key="6">
    <source>
        <dbReference type="ARBA" id="ARBA00022763"/>
    </source>
</evidence>
<gene>
    <name evidence="16" type="ORF">SSX86_007857</name>
</gene>
<keyword evidence="5" id="KW-0255">Endonuclease</keyword>
<dbReference type="PANTHER" id="PTHR23336:SF44">
    <property type="entry name" value="PROTEIN MICRORCHIDIA 6"/>
    <property type="match status" value="1"/>
</dbReference>
<dbReference type="GO" id="GO:0006325">
    <property type="term" value="P:chromatin organization"/>
    <property type="evidence" value="ECO:0007669"/>
    <property type="project" value="UniProtKB-KW"/>
</dbReference>
<evidence type="ECO:0000256" key="9">
    <source>
        <dbReference type="ARBA" id="ARBA00022853"/>
    </source>
</evidence>
<dbReference type="InterPro" id="IPR045261">
    <property type="entry name" value="MORC_ATPase"/>
</dbReference>
<organism evidence="16 17">
    <name type="scientific">Deinandra increscens subsp. villosa</name>
    <dbReference type="NCBI Taxonomy" id="3103831"/>
    <lineage>
        <taxon>Eukaryota</taxon>
        <taxon>Viridiplantae</taxon>
        <taxon>Streptophyta</taxon>
        <taxon>Embryophyta</taxon>
        <taxon>Tracheophyta</taxon>
        <taxon>Spermatophyta</taxon>
        <taxon>Magnoliopsida</taxon>
        <taxon>eudicotyledons</taxon>
        <taxon>Gunneridae</taxon>
        <taxon>Pentapetalae</taxon>
        <taxon>asterids</taxon>
        <taxon>campanulids</taxon>
        <taxon>Asterales</taxon>
        <taxon>Asteraceae</taxon>
        <taxon>Asteroideae</taxon>
        <taxon>Heliantheae alliance</taxon>
        <taxon>Madieae</taxon>
        <taxon>Madiinae</taxon>
        <taxon>Deinandra</taxon>
    </lineage>
</organism>
<dbReference type="GO" id="GO:0004519">
    <property type="term" value="F:endonuclease activity"/>
    <property type="evidence" value="ECO:0007669"/>
    <property type="project" value="UniProtKB-KW"/>
</dbReference>
<evidence type="ECO:0000256" key="8">
    <source>
        <dbReference type="ARBA" id="ARBA00022840"/>
    </source>
</evidence>
<evidence type="ECO:0000256" key="12">
    <source>
        <dbReference type="ARBA" id="ARBA00023204"/>
    </source>
</evidence>
<keyword evidence="7" id="KW-0378">Hydrolase</keyword>
<evidence type="ECO:0000256" key="3">
    <source>
        <dbReference type="ARBA" id="ARBA00022722"/>
    </source>
</evidence>
<evidence type="ECO:0000256" key="11">
    <source>
        <dbReference type="ARBA" id="ARBA00023158"/>
    </source>
</evidence>
<dbReference type="GO" id="GO:0031047">
    <property type="term" value="P:regulatory ncRNA-mediated gene silencing"/>
    <property type="evidence" value="ECO:0007669"/>
    <property type="project" value="UniProtKB-KW"/>
</dbReference>
<dbReference type="Pfam" id="PF17942">
    <property type="entry name" value="Morc6_S5"/>
    <property type="match status" value="2"/>
</dbReference>
<dbReference type="GO" id="GO:0006281">
    <property type="term" value="P:DNA repair"/>
    <property type="evidence" value="ECO:0007669"/>
    <property type="project" value="UniProtKB-KW"/>
</dbReference>
<dbReference type="FunFam" id="3.30.565.10:FF:000075">
    <property type="entry name" value="MORC family CW-type zinc finger protein 4"/>
    <property type="match status" value="1"/>
</dbReference>
<keyword evidence="12" id="KW-0234">DNA repair</keyword>
<keyword evidence="11" id="KW-0943">RNA-mediated gene silencing</keyword>
<feature type="domain" description="Morc S5" evidence="15">
    <location>
        <begin position="349"/>
        <end position="390"/>
    </location>
</feature>
<comment type="similarity">
    <text evidence="2">Belongs to the MORC ATPase protein family.</text>
</comment>
<evidence type="ECO:0000313" key="17">
    <source>
        <dbReference type="Proteomes" id="UP001408789"/>
    </source>
</evidence>
<protein>
    <recommendedName>
        <fullName evidence="15">Morc S5 domain-containing protein</fullName>
    </recommendedName>
</protein>
<keyword evidence="6" id="KW-0227">DNA damage</keyword>
<name>A0AAP0DIA5_9ASTR</name>
<dbReference type="GO" id="GO:0016887">
    <property type="term" value="F:ATP hydrolysis activity"/>
    <property type="evidence" value="ECO:0007669"/>
    <property type="project" value="InterPro"/>
</dbReference>
<evidence type="ECO:0000313" key="16">
    <source>
        <dbReference type="EMBL" id="KAK9073533.1"/>
    </source>
</evidence>
<dbReference type="InterPro" id="IPR036890">
    <property type="entry name" value="HATPase_C_sf"/>
</dbReference>